<organism evidence="5 6">
    <name type="scientific">Candidatus Electrothrix marina</name>
    <dbReference type="NCBI Taxonomy" id="1859130"/>
    <lineage>
        <taxon>Bacteria</taxon>
        <taxon>Pseudomonadati</taxon>
        <taxon>Thermodesulfobacteriota</taxon>
        <taxon>Desulfobulbia</taxon>
        <taxon>Desulfobulbales</taxon>
        <taxon>Desulfobulbaceae</taxon>
        <taxon>Candidatus Electrothrix</taxon>
    </lineage>
</organism>
<evidence type="ECO:0000256" key="1">
    <source>
        <dbReference type="ARBA" id="ARBA00022448"/>
    </source>
</evidence>
<keyword evidence="1" id="KW-0813">Transport</keyword>
<keyword evidence="3" id="KW-0067">ATP-binding</keyword>
<dbReference type="PANTHER" id="PTHR45772:SF9">
    <property type="entry name" value="CONSERVED COMPONENT OF ABC TRANSPORTER FOR NATURAL AMINO ACIDS"/>
    <property type="match status" value="1"/>
</dbReference>
<dbReference type="Gene3D" id="3.40.50.300">
    <property type="entry name" value="P-loop containing nucleotide triphosphate hydrolases"/>
    <property type="match status" value="1"/>
</dbReference>
<dbReference type="GO" id="GO:0005886">
    <property type="term" value="C:plasma membrane"/>
    <property type="evidence" value="ECO:0007669"/>
    <property type="project" value="TreeGrafter"/>
</dbReference>
<accession>A0A444J6Z9</accession>
<protein>
    <submittedName>
        <fullName evidence="5">ABC transporter</fullName>
    </submittedName>
</protein>
<sequence length="75" mass="8170">MTGQNNNPILEVQDLTMDFGGIRALDKMNIRVRQGEIAALIGPNGAGKTTFFQLPDRDLQTDLRQSPADTAGARQ</sequence>
<dbReference type="AlphaFoldDB" id="A0A444J6Z9"/>
<keyword evidence="2" id="KW-0547">Nucleotide-binding</keyword>
<dbReference type="SUPFAM" id="SSF52540">
    <property type="entry name" value="P-loop containing nucleoside triphosphate hydrolases"/>
    <property type="match status" value="1"/>
</dbReference>
<dbReference type="InterPro" id="IPR027417">
    <property type="entry name" value="P-loop_NTPase"/>
</dbReference>
<dbReference type="PANTHER" id="PTHR45772">
    <property type="entry name" value="CONSERVED COMPONENT OF ABC TRANSPORTER FOR NATURAL AMINO ACIDS-RELATED"/>
    <property type="match status" value="1"/>
</dbReference>
<evidence type="ECO:0000313" key="6">
    <source>
        <dbReference type="Proteomes" id="UP000287615"/>
    </source>
</evidence>
<gene>
    <name evidence="5" type="ORF">VU00_13053</name>
</gene>
<dbReference type="Proteomes" id="UP000287615">
    <property type="component" value="Unassembled WGS sequence"/>
</dbReference>
<dbReference type="InterPro" id="IPR003439">
    <property type="entry name" value="ABC_transporter-like_ATP-bd"/>
</dbReference>
<dbReference type="InterPro" id="IPR051120">
    <property type="entry name" value="ABC_AA/LPS_Transport"/>
</dbReference>
<proteinExistence type="predicted"/>
<evidence type="ECO:0000313" key="5">
    <source>
        <dbReference type="EMBL" id="RWX48906.1"/>
    </source>
</evidence>
<dbReference type="GO" id="GO:0016887">
    <property type="term" value="F:ATP hydrolysis activity"/>
    <property type="evidence" value="ECO:0007669"/>
    <property type="project" value="InterPro"/>
</dbReference>
<evidence type="ECO:0000256" key="3">
    <source>
        <dbReference type="ARBA" id="ARBA00022840"/>
    </source>
</evidence>
<feature type="domain" description="ABC transporter" evidence="4">
    <location>
        <begin position="25"/>
        <end position="54"/>
    </location>
</feature>
<dbReference type="GO" id="GO:0005524">
    <property type="term" value="F:ATP binding"/>
    <property type="evidence" value="ECO:0007669"/>
    <property type="project" value="UniProtKB-KW"/>
</dbReference>
<name>A0A444J6Z9_9BACT</name>
<evidence type="ECO:0000256" key="2">
    <source>
        <dbReference type="ARBA" id="ARBA00022741"/>
    </source>
</evidence>
<evidence type="ECO:0000259" key="4">
    <source>
        <dbReference type="Pfam" id="PF00005"/>
    </source>
</evidence>
<dbReference type="Pfam" id="PF00005">
    <property type="entry name" value="ABC_tran"/>
    <property type="match status" value="1"/>
</dbReference>
<comment type="caution">
    <text evidence="5">The sequence shown here is derived from an EMBL/GenBank/DDBJ whole genome shotgun (WGS) entry which is preliminary data.</text>
</comment>
<reference evidence="5 6" key="1">
    <citation type="submission" date="2017-01" db="EMBL/GenBank/DDBJ databases">
        <title>The cable genome- insights into the physiology and evolution of filamentous bacteria capable of sulfide oxidation via long distance electron transfer.</title>
        <authorList>
            <person name="Schreiber L."/>
            <person name="Bjerg J.T."/>
            <person name="Boggild A."/>
            <person name="Van De Vossenberg J."/>
            <person name="Meysman F."/>
            <person name="Nielsen L.P."/>
            <person name="Schramm A."/>
            <person name="Kjeldsen K.U."/>
        </authorList>
    </citation>
    <scope>NUCLEOTIDE SEQUENCE [LARGE SCALE GENOMIC DNA]</scope>
    <source>
        <strain evidence="5">A3</strain>
    </source>
</reference>
<dbReference type="EMBL" id="MTKR01000305">
    <property type="protein sequence ID" value="RWX48906.1"/>
    <property type="molecule type" value="Genomic_DNA"/>
</dbReference>